<dbReference type="InterPro" id="IPR001110">
    <property type="entry name" value="UPF0012_CS"/>
</dbReference>
<gene>
    <name evidence="4" type="ORF">VIBNISOn1_730032</name>
</gene>
<dbReference type="AlphaFoldDB" id="A0AAV2VW64"/>
<accession>A0AAV2VW64</accession>
<dbReference type="PROSITE" id="PS01227">
    <property type="entry name" value="UPF0012"/>
    <property type="match status" value="1"/>
</dbReference>
<dbReference type="InterPro" id="IPR045254">
    <property type="entry name" value="Nit1/2_C-N_Hydrolase"/>
</dbReference>
<dbReference type="PROSITE" id="PS50263">
    <property type="entry name" value="CN_HYDROLASE"/>
    <property type="match status" value="1"/>
</dbReference>
<dbReference type="InterPro" id="IPR003010">
    <property type="entry name" value="C-N_Hydrolase"/>
</dbReference>
<dbReference type="GO" id="GO:0016811">
    <property type="term" value="F:hydrolase activity, acting on carbon-nitrogen (but not peptide) bonds, in linear amides"/>
    <property type="evidence" value="ECO:0007669"/>
    <property type="project" value="InterPro"/>
</dbReference>
<evidence type="ECO:0000256" key="1">
    <source>
        <dbReference type="ARBA" id="ARBA00010613"/>
    </source>
</evidence>
<dbReference type="EMBL" id="CAOF01000168">
    <property type="protein sequence ID" value="CCO48971.1"/>
    <property type="molecule type" value="Genomic_DNA"/>
</dbReference>
<name>A0AAV2VW64_9VIBR</name>
<evidence type="ECO:0000313" key="5">
    <source>
        <dbReference type="Proteomes" id="UP000018211"/>
    </source>
</evidence>
<organism evidence="4 5">
    <name type="scientific">Vibrio nigripulchritudo SOn1</name>
    <dbReference type="NCBI Taxonomy" id="1238450"/>
    <lineage>
        <taxon>Bacteria</taxon>
        <taxon>Pseudomonadati</taxon>
        <taxon>Pseudomonadota</taxon>
        <taxon>Gammaproteobacteria</taxon>
        <taxon>Vibrionales</taxon>
        <taxon>Vibrionaceae</taxon>
        <taxon>Vibrio</taxon>
    </lineage>
</organism>
<comment type="similarity">
    <text evidence="1">Belongs to the carbon-nitrogen hydrolase superfamily. NIT1/NIT2 family.</text>
</comment>
<comment type="caution">
    <text evidence="4">The sequence shown here is derived from an EMBL/GenBank/DDBJ whole genome shotgun (WGS) entry which is preliminary data.</text>
</comment>
<keyword evidence="2" id="KW-0378">Hydrolase</keyword>
<dbReference type="InterPro" id="IPR036526">
    <property type="entry name" value="C-N_Hydrolase_sf"/>
</dbReference>
<proteinExistence type="inferred from homology"/>
<dbReference type="CDD" id="cd07572">
    <property type="entry name" value="nit"/>
    <property type="match status" value="1"/>
</dbReference>
<dbReference type="Proteomes" id="UP000018211">
    <property type="component" value="Unassembled WGS sequence"/>
</dbReference>
<dbReference type="RefSeq" id="WP_022613269.1">
    <property type="nucleotide sequence ID" value="NZ_LK391965.1"/>
</dbReference>
<feature type="domain" description="CN hydrolase" evidence="3">
    <location>
        <begin position="1"/>
        <end position="247"/>
    </location>
</feature>
<evidence type="ECO:0000259" key="3">
    <source>
        <dbReference type="PROSITE" id="PS50263"/>
    </source>
</evidence>
<reference evidence="4 5" key="1">
    <citation type="journal article" date="2013" name="ISME J.">
        <title>Comparative genomics of pathogenic lineages of Vibrio nigripulchritudo identifies virulence-associated traits.</title>
        <authorList>
            <person name="Goudenege D."/>
            <person name="Labreuche Y."/>
            <person name="Krin E."/>
            <person name="Ansquer D."/>
            <person name="Mangenot S."/>
            <person name="Calteau A."/>
            <person name="Medigue C."/>
            <person name="Mazel D."/>
            <person name="Polz M.F."/>
            <person name="Le Roux F."/>
        </authorList>
    </citation>
    <scope>NUCLEOTIDE SEQUENCE [LARGE SCALE GENOMIC DNA]</scope>
    <source>
        <strain evidence="4 5">SOn1</strain>
    </source>
</reference>
<dbReference type="SUPFAM" id="SSF56317">
    <property type="entry name" value="Carbon-nitrogen hydrolase"/>
    <property type="match status" value="1"/>
</dbReference>
<evidence type="ECO:0000256" key="2">
    <source>
        <dbReference type="ARBA" id="ARBA00022801"/>
    </source>
</evidence>
<dbReference type="PANTHER" id="PTHR23088:SF27">
    <property type="entry name" value="DEAMINATED GLUTATHIONE AMIDASE"/>
    <property type="match status" value="1"/>
</dbReference>
<dbReference type="Gene3D" id="3.60.110.10">
    <property type="entry name" value="Carbon-nitrogen hydrolase"/>
    <property type="match status" value="1"/>
</dbReference>
<sequence>MRIGMIQMTSSAKPKENLQYIREGVEALAVQGAELISTPENALVFGQRSDYHSVAEELGEGELQSEFQALAKLHRIWLHIGSFPIRQENGVSTTTLIYSPDGELAAHYDKLHLFDVDVEDKQGSYRESDTFTYGNKISLLKLPSATLGLTICYDLRFPALFNELRLGGADVILVPAAFTAVTGKAHWETLLRARAIENQCFIIAVNQGGTHNCGRETWGHSMVIDPWGEVIASLEQDAKTLLVDLDLEQVTTIRKNMPLTEHNRFRSELKKEPIK</sequence>
<protein>
    <submittedName>
        <fullName evidence="4">Nitrilase/cyanide hydratase/apolipoprotein N-acyltransferase</fullName>
    </submittedName>
</protein>
<evidence type="ECO:0000313" key="4">
    <source>
        <dbReference type="EMBL" id="CCO48971.1"/>
    </source>
</evidence>
<dbReference type="PANTHER" id="PTHR23088">
    <property type="entry name" value="NITRILASE-RELATED"/>
    <property type="match status" value="1"/>
</dbReference>
<dbReference type="Pfam" id="PF00795">
    <property type="entry name" value="CN_hydrolase"/>
    <property type="match status" value="1"/>
</dbReference>